<dbReference type="SUPFAM" id="SSF54821">
    <property type="entry name" value="Ribosomal protein S3 C-terminal domain"/>
    <property type="match status" value="1"/>
</dbReference>
<dbReference type="GO" id="GO:0006412">
    <property type="term" value="P:translation"/>
    <property type="evidence" value="ECO:0007669"/>
    <property type="project" value="InterPro"/>
</dbReference>
<organism evidence="6">
    <name type="scientific">Nephromyces sp. ex Molgula occidentalis</name>
    <dbReference type="NCBI Taxonomy" id="2544991"/>
    <lineage>
        <taxon>Eukaryota</taxon>
        <taxon>Sar</taxon>
        <taxon>Alveolata</taxon>
        <taxon>Apicomplexa</taxon>
        <taxon>Aconoidasida</taxon>
        <taxon>Nephromycida</taxon>
        <taxon>Nephromyces</taxon>
    </lineage>
</organism>
<dbReference type="InterPro" id="IPR036419">
    <property type="entry name" value="Ribosomal_S3_C_sf"/>
</dbReference>
<name>A0A5C1H849_9APIC</name>
<feature type="domain" description="Small ribosomal subunit protein uS3 C-terminal" evidence="5">
    <location>
        <begin position="161"/>
        <end position="219"/>
    </location>
</feature>
<proteinExistence type="inferred from homology"/>
<evidence type="ECO:0000256" key="2">
    <source>
        <dbReference type="ARBA" id="ARBA00022980"/>
    </source>
</evidence>
<dbReference type="GO" id="GO:0003735">
    <property type="term" value="F:structural constituent of ribosome"/>
    <property type="evidence" value="ECO:0007669"/>
    <property type="project" value="InterPro"/>
</dbReference>
<comment type="similarity">
    <text evidence="1 4">Belongs to the universal ribosomal protein uS3 family.</text>
</comment>
<protein>
    <submittedName>
        <fullName evidence="6">30S ribosomal protein S3</fullName>
    </submittedName>
</protein>
<evidence type="ECO:0000256" key="3">
    <source>
        <dbReference type="ARBA" id="ARBA00023274"/>
    </source>
</evidence>
<dbReference type="EMBL" id="MK573205">
    <property type="protein sequence ID" value="QEM01743.1"/>
    <property type="molecule type" value="Genomic_DNA"/>
</dbReference>
<dbReference type="InterPro" id="IPR018280">
    <property type="entry name" value="Ribosomal_uS3_CS"/>
</dbReference>
<keyword evidence="3 4" id="KW-0687">Ribonucleoprotein</keyword>
<evidence type="ECO:0000256" key="4">
    <source>
        <dbReference type="RuleBase" id="RU003624"/>
    </source>
</evidence>
<dbReference type="Gene3D" id="3.30.1140.32">
    <property type="entry name" value="Ribosomal protein S3, C-terminal domain"/>
    <property type="match status" value="1"/>
</dbReference>
<keyword evidence="2 4" id="KW-0689">Ribosomal protein</keyword>
<reference evidence="6" key="1">
    <citation type="journal article" date="2019" name="Genome Biol. Evol.">
        <title>Nephromyces represents a diverse and novel lineage of the Apicomplexa that has retained apicoplasts.</title>
        <authorList>
            <person name="Munoz-Gomez S.A."/>
            <person name="Durnin K."/>
            <person name="Eme L."/>
            <person name="Paight C."/>
            <person name="Lane C.E."/>
            <person name="Saffo M.B."/>
            <person name="Slamovits C.H."/>
        </authorList>
    </citation>
    <scope>NUCLEOTIDE SEQUENCE</scope>
    <source>
        <strain evidence="6">654</strain>
    </source>
</reference>
<gene>
    <name evidence="6" type="primary">rps3</name>
</gene>
<evidence type="ECO:0000313" key="6">
    <source>
        <dbReference type="EMBL" id="QEM01743.1"/>
    </source>
</evidence>
<dbReference type="PROSITE" id="PS00548">
    <property type="entry name" value="RIBOSOMAL_S3"/>
    <property type="match status" value="1"/>
</dbReference>
<dbReference type="AlphaFoldDB" id="A0A5C1H849"/>
<accession>A0A5C1H849</accession>
<dbReference type="Pfam" id="PF00189">
    <property type="entry name" value="Ribosomal_S3_C"/>
    <property type="match status" value="1"/>
</dbReference>
<dbReference type="GO" id="GO:0005840">
    <property type="term" value="C:ribosome"/>
    <property type="evidence" value="ECO:0007669"/>
    <property type="project" value="UniProtKB-KW"/>
</dbReference>
<sequence length="229" mass="27617">MGKKIIPSVYRTPYYPYYNTFVKAPFNFKVNTWDLEINNINLEIVKFLTTIDEKFLNFDFKLVYFKENLIIYIQLPNTLNKIKSQVYTKLFTILMSYKKKFIQKYKFKYKLYFEIIYSKIFLNYSTYFWFISIGILKTKYSIKNLFKELYLNFRELNYIDDRLKGFKIKLSGRINGAELAKTELFKIGPLSLHTILNKIQYKSISIKTKFGLLGIKIWVFLLTTNYDKK</sequence>
<evidence type="ECO:0000256" key="1">
    <source>
        <dbReference type="ARBA" id="ARBA00010761"/>
    </source>
</evidence>
<evidence type="ECO:0000259" key="5">
    <source>
        <dbReference type="Pfam" id="PF00189"/>
    </source>
</evidence>
<dbReference type="GO" id="GO:1990904">
    <property type="term" value="C:ribonucleoprotein complex"/>
    <property type="evidence" value="ECO:0007669"/>
    <property type="project" value="UniProtKB-KW"/>
</dbReference>
<dbReference type="InterPro" id="IPR001351">
    <property type="entry name" value="Ribosomal_uS3_C"/>
</dbReference>